<gene>
    <name evidence="1" type="ORF">PISMIDRAFT_644105</name>
</gene>
<reference evidence="1 2" key="1">
    <citation type="submission" date="2014-04" db="EMBL/GenBank/DDBJ databases">
        <authorList>
            <consortium name="DOE Joint Genome Institute"/>
            <person name="Kuo A."/>
            <person name="Kohler A."/>
            <person name="Costa M.D."/>
            <person name="Nagy L.G."/>
            <person name="Floudas D."/>
            <person name="Copeland A."/>
            <person name="Barry K.W."/>
            <person name="Cichocki N."/>
            <person name="Veneault-Fourrey C."/>
            <person name="LaButti K."/>
            <person name="Lindquist E.A."/>
            <person name="Lipzen A."/>
            <person name="Lundell T."/>
            <person name="Morin E."/>
            <person name="Murat C."/>
            <person name="Sun H."/>
            <person name="Tunlid A."/>
            <person name="Henrissat B."/>
            <person name="Grigoriev I.V."/>
            <person name="Hibbett D.S."/>
            <person name="Martin F."/>
            <person name="Nordberg H.P."/>
            <person name="Cantor M.N."/>
            <person name="Hua S.X."/>
        </authorList>
    </citation>
    <scope>NUCLEOTIDE SEQUENCE [LARGE SCALE GENOMIC DNA]</scope>
    <source>
        <strain evidence="1 2">441</strain>
    </source>
</reference>
<name>A0A0C9YIW7_9AGAM</name>
<proteinExistence type="predicted"/>
<reference evidence="2" key="2">
    <citation type="submission" date="2015-01" db="EMBL/GenBank/DDBJ databases">
        <title>Evolutionary Origins and Diversification of the Mycorrhizal Mutualists.</title>
        <authorList>
            <consortium name="DOE Joint Genome Institute"/>
            <consortium name="Mycorrhizal Genomics Consortium"/>
            <person name="Kohler A."/>
            <person name="Kuo A."/>
            <person name="Nagy L.G."/>
            <person name="Floudas D."/>
            <person name="Copeland A."/>
            <person name="Barry K.W."/>
            <person name="Cichocki N."/>
            <person name="Veneault-Fourrey C."/>
            <person name="LaButti K."/>
            <person name="Lindquist E.A."/>
            <person name="Lipzen A."/>
            <person name="Lundell T."/>
            <person name="Morin E."/>
            <person name="Murat C."/>
            <person name="Riley R."/>
            <person name="Ohm R."/>
            <person name="Sun H."/>
            <person name="Tunlid A."/>
            <person name="Henrissat B."/>
            <person name="Grigoriev I.V."/>
            <person name="Hibbett D.S."/>
            <person name="Martin F."/>
        </authorList>
    </citation>
    <scope>NUCLEOTIDE SEQUENCE [LARGE SCALE GENOMIC DNA]</scope>
    <source>
        <strain evidence="2">441</strain>
    </source>
</reference>
<dbReference type="Proteomes" id="UP000054018">
    <property type="component" value="Unassembled WGS sequence"/>
</dbReference>
<dbReference type="EMBL" id="KN833977">
    <property type="protein sequence ID" value="KIK13734.1"/>
    <property type="molecule type" value="Genomic_DNA"/>
</dbReference>
<dbReference type="AlphaFoldDB" id="A0A0C9YIW7"/>
<organism evidence="1 2">
    <name type="scientific">Pisolithus microcarpus 441</name>
    <dbReference type="NCBI Taxonomy" id="765257"/>
    <lineage>
        <taxon>Eukaryota</taxon>
        <taxon>Fungi</taxon>
        <taxon>Dikarya</taxon>
        <taxon>Basidiomycota</taxon>
        <taxon>Agaricomycotina</taxon>
        <taxon>Agaricomycetes</taxon>
        <taxon>Agaricomycetidae</taxon>
        <taxon>Boletales</taxon>
        <taxon>Sclerodermatineae</taxon>
        <taxon>Pisolithaceae</taxon>
        <taxon>Pisolithus</taxon>
    </lineage>
</organism>
<dbReference type="STRING" id="765257.A0A0C9YIW7"/>
<protein>
    <submittedName>
        <fullName evidence="1">Unplaced genomic scaffold scaffold_293, whole genome shotgun sequence</fullName>
    </submittedName>
</protein>
<sequence>MRISVHSKNIGGEPLTLLRNRMWRDRMQDECTLAAKYTLREPLIPGWFEEIELITSTELLSLLTYHQKCSKAVVALKDVLSWVFPDINLDHDYPCEGGRRRTTSNCGDWCGAS</sequence>
<evidence type="ECO:0000313" key="1">
    <source>
        <dbReference type="EMBL" id="KIK13734.1"/>
    </source>
</evidence>
<keyword evidence="2" id="KW-1185">Reference proteome</keyword>
<dbReference type="HOGENOM" id="CLU_2134533_0_0_1"/>
<accession>A0A0C9YIW7</accession>
<evidence type="ECO:0000313" key="2">
    <source>
        <dbReference type="Proteomes" id="UP000054018"/>
    </source>
</evidence>